<dbReference type="InterPro" id="IPR001737">
    <property type="entry name" value="KsgA/Erm"/>
</dbReference>
<dbReference type="Gene3D" id="3.40.50.150">
    <property type="entry name" value="Vaccinia Virus protein VP39"/>
    <property type="match status" value="1"/>
</dbReference>
<evidence type="ECO:0000313" key="14">
    <source>
        <dbReference type="Proteomes" id="UP001608902"/>
    </source>
</evidence>
<evidence type="ECO:0000256" key="11">
    <source>
        <dbReference type="SAM" id="MobiDB-lite"/>
    </source>
</evidence>
<feature type="domain" description="Ribosomal RNA adenine methylase transferase N-terminal" evidence="12">
    <location>
        <begin position="39"/>
        <end position="208"/>
    </location>
</feature>
<dbReference type="GO" id="GO:0003723">
    <property type="term" value="F:RNA binding"/>
    <property type="evidence" value="ECO:0007669"/>
    <property type="project" value="UniProtKB-UniRule"/>
</dbReference>
<dbReference type="InterPro" id="IPR020596">
    <property type="entry name" value="rRNA_Ade_Mease_Trfase_CS"/>
</dbReference>
<dbReference type="PROSITE" id="PS01131">
    <property type="entry name" value="RRNA_A_DIMETH"/>
    <property type="match status" value="1"/>
</dbReference>
<dbReference type="SUPFAM" id="SSF53335">
    <property type="entry name" value="S-adenosyl-L-methionine-dependent methyltransferases"/>
    <property type="match status" value="1"/>
</dbReference>
<evidence type="ECO:0000256" key="7">
    <source>
        <dbReference type="ARBA" id="ARBA00046134"/>
    </source>
</evidence>
<sequence>MAKTKRRKDSSSVPSTGRNVQALPFNTDRGQHILKNPGVVNAIVTKAAIKPTDSVMEVGSGTGNLTVKLLEQAKNVIAFEIDSRMIAELKKRIIATPLQHKLEIVAGDVIKKNWPIFDVCVANLPYQISSPFVFKLLLQRPLPRYAVLMFQKEFADRLIAKPGDKLYCRLSANVQLLAKVEHLMRVKRSEFRPPPKVDSAVVRIAPINPPPPINYQEWDGLLRIVFLRKNKTLLSIFKQKQICEMLLKNYNVVCSINSKAADPNFDIKKRIEEILTESGFAMKRARSINVEGFLSLLLSFNKESIHFA</sequence>
<reference evidence="13 14" key="1">
    <citation type="submission" date="2024-08" db="EMBL/GenBank/DDBJ databases">
        <title>Gnathostoma spinigerum genome.</title>
        <authorList>
            <person name="Gonzalez-Bertolin B."/>
            <person name="Monzon S."/>
            <person name="Zaballos A."/>
            <person name="Jimenez P."/>
            <person name="Dekumyoy P."/>
            <person name="Varona S."/>
            <person name="Cuesta I."/>
            <person name="Sumanam S."/>
            <person name="Adisakwattana P."/>
            <person name="Gasser R.B."/>
            <person name="Hernandez-Gonzalez A."/>
            <person name="Young N.D."/>
            <person name="Perteguer M.J."/>
        </authorList>
    </citation>
    <scope>NUCLEOTIDE SEQUENCE [LARGE SCALE GENOMIC DNA]</scope>
    <source>
        <strain evidence="13">AL3</strain>
        <tissue evidence="13">Liver</tissue>
    </source>
</reference>
<evidence type="ECO:0000313" key="13">
    <source>
        <dbReference type="EMBL" id="MFH4983308.1"/>
    </source>
</evidence>
<dbReference type="Proteomes" id="UP001608902">
    <property type="component" value="Unassembled WGS sequence"/>
</dbReference>
<dbReference type="PANTHER" id="PTHR11727:SF7">
    <property type="entry name" value="DIMETHYLADENOSINE TRANSFERASE-RELATED"/>
    <property type="match status" value="1"/>
</dbReference>
<keyword evidence="2 9" id="KW-0489">Methyltransferase</keyword>
<feature type="binding site" evidence="9">
    <location>
        <position position="32"/>
    </location>
    <ligand>
        <name>S-adenosyl-L-methionine</name>
        <dbReference type="ChEBI" id="CHEBI:59789"/>
    </ligand>
</feature>
<evidence type="ECO:0000256" key="1">
    <source>
        <dbReference type="ARBA" id="ARBA00022552"/>
    </source>
</evidence>
<feature type="binding site" evidence="9">
    <location>
        <position position="34"/>
    </location>
    <ligand>
        <name>S-adenosyl-L-methionine</name>
        <dbReference type="ChEBI" id="CHEBI:59789"/>
    </ligand>
</feature>
<evidence type="ECO:0000256" key="4">
    <source>
        <dbReference type="ARBA" id="ARBA00022691"/>
    </source>
</evidence>
<evidence type="ECO:0000256" key="10">
    <source>
        <dbReference type="RuleBase" id="RU362106"/>
    </source>
</evidence>
<comment type="function">
    <text evidence="7">Specifically dimethylates two adjacent adenosines in the loop of a conserved hairpin near the 3'-end of 18S rRNA in the 40S particle. Involved in the pre-rRNA processing steps leading to small-subunit rRNA production independently of its RNA-modifying catalytic activity. Part of the small subunit (SSU) processome, first precursor of the small eukaryotic ribosomal subunit. During the assembly of the SSU processome in the nucleolus, many ribosome biogenesis factors, an RNA chaperone and ribosomal proteins associate with the nascent pre-rRNA and work in concert to generate RNA folding, modifications, rearrangements and cleavage as well as targeted degradation of pre-ribosomal RNA by the RNA exosome.</text>
</comment>
<keyword evidence="1 10" id="KW-0698">rRNA processing</keyword>
<dbReference type="Pfam" id="PF00398">
    <property type="entry name" value="RrnaAD"/>
    <property type="match status" value="1"/>
</dbReference>
<dbReference type="CDD" id="cd02440">
    <property type="entry name" value="AdoMet_MTases"/>
    <property type="match status" value="1"/>
</dbReference>
<dbReference type="InterPro" id="IPR011530">
    <property type="entry name" value="rRNA_adenine_dimethylase"/>
</dbReference>
<dbReference type="Gene3D" id="1.10.8.480">
    <property type="match status" value="1"/>
</dbReference>
<keyword evidence="14" id="KW-1185">Reference proteome</keyword>
<keyword evidence="5 9" id="KW-0694">RNA-binding</keyword>
<dbReference type="PANTHER" id="PTHR11727">
    <property type="entry name" value="DIMETHYLADENOSINE TRANSFERASE"/>
    <property type="match status" value="1"/>
</dbReference>
<dbReference type="AlphaFoldDB" id="A0ABD6F100"/>
<protein>
    <recommendedName>
        <fullName evidence="10">rRNA adenine N(6)-methyltransferase</fullName>
        <ecNumber evidence="10">2.1.1.-</ecNumber>
    </recommendedName>
</protein>
<dbReference type="FunFam" id="3.40.50.150:FF:000007">
    <property type="entry name" value="rRNA adenine N(6)-methyltransferase"/>
    <property type="match status" value="1"/>
</dbReference>
<gene>
    <name evidence="13" type="ORF">AB6A40_010017</name>
</gene>
<feature type="binding site" evidence="9">
    <location>
        <position position="123"/>
    </location>
    <ligand>
        <name>S-adenosyl-L-methionine</name>
        <dbReference type="ChEBI" id="CHEBI:59789"/>
    </ligand>
</feature>
<dbReference type="InterPro" id="IPR029063">
    <property type="entry name" value="SAM-dependent_MTases_sf"/>
</dbReference>
<comment type="subunit">
    <text evidence="6">Part of the small subunit (SSU) processome, composed of more than 70 proteins and the RNA chaperone small nucleolar RNA (snoRNA) U3.</text>
</comment>
<dbReference type="InterPro" id="IPR020598">
    <property type="entry name" value="rRNA_Ade_methylase_Trfase_N"/>
</dbReference>
<comment type="similarity">
    <text evidence="8 9 10">Belongs to the class I-like SAM-binding methyltransferase superfamily. rRNA adenine N(6)-methyltransferase family.</text>
</comment>
<name>A0ABD6F100_9BILA</name>
<feature type="region of interest" description="Disordered" evidence="11">
    <location>
        <begin position="1"/>
        <end position="27"/>
    </location>
</feature>
<comment type="caution">
    <text evidence="13">The sequence shown here is derived from an EMBL/GenBank/DDBJ whole genome shotgun (WGS) entry which is preliminary data.</text>
</comment>
<dbReference type="GO" id="GO:0000179">
    <property type="term" value="F:rRNA (adenine-N6,N6-)-dimethyltransferase activity"/>
    <property type="evidence" value="ECO:0007669"/>
    <property type="project" value="UniProtKB-UniRule"/>
</dbReference>
<evidence type="ECO:0000256" key="2">
    <source>
        <dbReference type="ARBA" id="ARBA00022603"/>
    </source>
</evidence>
<evidence type="ECO:0000256" key="3">
    <source>
        <dbReference type="ARBA" id="ARBA00022679"/>
    </source>
</evidence>
<evidence type="ECO:0000256" key="9">
    <source>
        <dbReference type="PROSITE-ProRule" id="PRU01026"/>
    </source>
</evidence>
<keyword evidence="3 9" id="KW-0808">Transferase</keyword>
<evidence type="ECO:0000256" key="8">
    <source>
        <dbReference type="ARBA" id="ARBA00061109"/>
    </source>
</evidence>
<proteinExistence type="inferred from homology"/>
<feature type="binding site" evidence="9">
    <location>
        <position position="80"/>
    </location>
    <ligand>
        <name>S-adenosyl-L-methionine</name>
        <dbReference type="ChEBI" id="CHEBI:59789"/>
    </ligand>
</feature>
<organism evidence="13 14">
    <name type="scientific">Gnathostoma spinigerum</name>
    <dbReference type="NCBI Taxonomy" id="75299"/>
    <lineage>
        <taxon>Eukaryota</taxon>
        <taxon>Metazoa</taxon>
        <taxon>Ecdysozoa</taxon>
        <taxon>Nematoda</taxon>
        <taxon>Chromadorea</taxon>
        <taxon>Rhabditida</taxon>
        <taxon>Spirurina</taxon>
        <taxon>Gnathostomatomorpha</taxon>
        <taxon>Gnathostomatoidea</taxon>
        <taxon>Gnathostomatidae</taxon>
        <taxon>Gnathostoma</taxon>
    </lineage>
</organism>
<evidence type="ECO:0000256" key="6">
    <source>
        <dbReference type="ARBA" id="ARBA00035020"/>
    </source>
</evidence>
<dbReference type="PROSITE" id="PS51689">
    <property type="entry name" value="SAM_RNA_A_N6_MT"/>
    <property type="match status" value="1"/>
</dbReference>
<keyword evidence="4 9" id="KW-0949">S-adenosyl-L-methionine</keyword>
<dbReference type="SMART" id="SM00650">
    <property type="entry name" value="rADc"/>
    <property type="match status" value="1"/>
</dbReference>
<accession>A0ABD6F100</accession>
<feature type="binding site" evidence="9">
    <location>
        <position position="59"/>
    </location>
    <ligand>
        <name>S-adenosyl-L-methionine</name>
        <dbReference type="ChEBI" id="CHEBI:59789"/>
    </ligand>
</feature>
<evidence type="ECO:0000259" key="12">
    <source>
        <dbReference type="SMART" id="SM00650"/>
    </source>
</evidence>
<feature type="binding site" evidence="9">
    <location>
        <position position="108"/>
    </location>
    <ligand>
        <name>S-adenosyl-L-methionine</name>
        <dbReference type="ChEBI" id="CHEBI:59789"/>
    </ligand>
</feature>
<dbReference type="EMBL" id="JBGFUD010011797">
    <property type="protein sequence ID" value="MFH4983308.1"/>
    <property type="molecule type" value="Genomic_DNA"/>
</dbReference>
<evidence type="ECO:0000256" key="5">
    <source>
        <dbReference type="ARBA" id="ARBA00022884"/>
    </source>
</evidence>
<dbReference type="EC" id="2.1.1.-" evidence="10"/>
<dbReference type="NCBIfam" id="TIGR00755">
    <property type="entry name" value="ksgA"/>
    <property type="match status" value="1"/>
</dbReference>